<dbReference type="PANTHER" id="PTHR32328">
    <property type="entry name" value="L-SERYL-TRNA(SEC) SELENIUM TRANSFERASE"/>
    <property type="match status" value="1"/>
</dbReference>
<protein>
    <submittedName>
        <fullName evidence="7">L-seryl-tRNA(Ser) seleniumtransferase</fullName>
    </submittedName>
</protein>
<dbReference type="STRING" id="474950.SAMN05421771_0290"/>
<feature type="signal peptide" evidence="6">
    <location>
        <begin position="1"/>
        <end position="31"/>
    </location>
</feature>
<dbReference type="RefSeq" id="WP_089835928.1">
    <property type="nucleotide sequence ID" value="NZ_FOZL01000001.1"/>
</dbReference>
<proteinExistence type="inferred from homology"/>
<dbReference type="InterPro" id="IPR015424">
    <property type="entry name" value="PyrdxlP-dep_Trfase"/>
</dbReference>
<evidence type="ECO:0000313" key="8">
    <source>
        <dbReference type="Proteomes" id="UP000199024"/>
    </source>
</evidence>
<dbReference type="PROSITE" id="PS51318">
    <property type="entry name" value="TAT"/>
    <property type="match status" value="1"/>
</dbReference>
<dbReference type="SUPFAM" id="SSF53383">
    <property type="entry name" value="PLP-dependent transferases"/>
    <property type="match status" value="1"/>
</dbReference>
<keyword evidence="2 4" id="KW-0663">Pyridoxal phosphate</keyword>
<dbReference type="GO" id="GO:0004125">
    <property type="term" value="F:L-seryl-tRNA(Sec) selenium transferase activity"/>
    <property type="evidence" value="ECO:0007669"/>
    <property type="project" value="TreeGrafter"/>
</dbReference>
<organism evidence="7 8">
    <name type="scientific">Granulicella pectinivorans</name>
    <dbReference type="NCBI Taxonomy" id="474950"/>
    <lineage>
        <taxon>Bacteria</taxon>
        <taxon>Pseudomonadati</taxon>
        <taxon>Acidobacteriota</taxon>
        <taxon>Terriglobia</taxon>
        <taxon>Terriglobales</taxon>
        <taxon>Acidobacteriaceae</taxon>
        <taxon>Granulicella</taxon>
    </lineage>
</organism>
<evidence type="ECO:0000256" key="3">
    <source>
        <dbReference type="ARBA" id="ARBA00044507"/>
    </source>
</evidence>
<feature type="modified residue" description="N6-(pyridoxal phosphate)lysine" evidence="4">
    <location>
        <position position="270"/>
    </location>
</feature>
<comment type="cofactor">
    <cofactor evidence="1 4">
        <name>pyridoxal 5'-phosphate</name>
        <dbReference type="ChEBI" id="CHEBI:597326"/>
    </cofactor>
</comment>
<evidence type="ECO:0000256" key="1">
    <source>
        <dbReference type="ARBA" id="ARBA00001933"/>
    </source>
</evidence>
<dbReference type="EMBL" id="FOZL01000001">
    <property type="protein sequence ID" value="SFR98698.1"/>
    <property type="molecule type" value="Genomic_DNA"/>
</dbReference>
<gene>
    <name evidence="7" type="ORF">SAMN05421771_0290</name>
</gene>
<evidence type="ECO:0000256" key="5">
    <source>
        <dbReference type="SAM" id="MobiDB-lite"/>
    </source>
</evidence>
<feature type="chain" id="PRO_5011442333" evidence="6">
    <location>
        <begin position="32"/>
        <end position="471"/>
    </location>
</feature>
<evidence type="ECO:0000256" key="6">
    <source>
        <dbReference type="SAM" id="SignalP"/>
    </source>
</evidence>
<name>A0A1I6L639_9BACT</name>
<reference evidence="7 8" key="1">
    <citation type="submission" date="2016-10" db="EMBL/GenBank/DDBJ databases">
        <authorList>
            <person name="de Groot N.N."/>
        </authorList>
    </citation>
    <scope>NUCLEOTIDE SEQUENCE [LARGE SCALE GENOMIC DNA]</scope>
    <source>
        <strain evidence="7 8">DSM 21001</strain>
    </source>
</reference>
<sequence length="471" mass="50881">MNLKSAWSRRSFLSSLGVASGSLLTSATAKAEGMFGKKPKAETKRLVDGNPIVPITSGLGSTGDIYAELGVKPLINIVGTVTVIGGSVMKPEVMELIRRGNEHFVLIDELEVAAGKFIARLCKSPAGYTGLVTGGAAAAMVVGYAAMMTEDLEERIKLCPDVATFPRNEVIIQKAHRYAFDHQIRQTGAKLVEVVTREEMIAAINPKTVAIHFTNIQSDRGQVSGPETVAIAKAHGIYTFNDASADVPPVSRLWEYPAVGFDMVTFSGGKDIQGPQASGILIGKEELIHWALLNMSPQEDRIGRCCKVGKETIFGLLKALEIFVNQDYDETLRMYDARAKLISDAIAKFGVTARPREFNPNALGNVTPRYSWQIDPTKLKITGQDVMQGLADTKPVGIGSFGAGAGGMRGRDPEAEARMKAHPELAQQRRRGNGPGRDPNTFGFAVWQLKDGEDQIIADRLVEIFSAAPKA</sequence>
<dbReference type="InterPro" id="IPR015421">
    <property type="entry name" value="PyrdxlP-dep_Trfase_major"/>
</dbReference>
<keyword evidence="6" id="KW-0732">Signal</keyword>
<evidence type="ECO:0000256" key="4">
    <source>
        <dbReference type="PIRSR" id="PIRSR618319-50"/>
    </source>
</evidence>
<dbReference type="Gene3D" id="3.40.640.10">
    <property type="entry name" value="Type I PLP-dependent aspartate aminotransferase-like (Major domain)"/>
    <property type="match status" value="1"/>
</dbReference>
<dbReference type="InterPro" id="IPR006311">
    <property type="entry name" value="TAT_signal"/>
</dbReference>
<dbReference type="AlphaFoldDB" id="A0A1I6L639"/>
<keyword evidence="8" id="KW-1185">Reference proteome</keyword>
<evidence type="ECO:0000256" key="2">
    <source>
        <dbReference type="ARBA" id="ARBA00022898"/>
    </source>
</evidence>
<dbReference type="Proteomes" id="UP000199024">
    <property type="component" value="Unassembled WGS sequence"/>
</dbReference>
<keyword evidence="7" id="KW-0808">Transferase</keyword>
<evidence type="ECO:0000313" key="7">
    <source>
        <dbReference type="EMBL" id="SFR98698.1"/>
    </source>
</evidence>
<dbReference type="PANTHER" id="PTHR32328:SF0">
    <property type="entry name" value="L-SERYL-TRNA(SEC) SELENIUM TRANSFERASE"/>
    <property type="match status" value="1"/>
</dbReference>
<dbReference type="InterPro" id="IPR018319">
    <property type="entry name" value="SelA-like"/>
</dbReference>
<dbReference type="Pfam" id="PF03841">
    <property type="entry name" value="SelA"/>
    <property type="match status" value="1"/>
</dbReference>
<dbReference type="OrthoDB" id="9787096at2"/>
<comment type="similarity">
    <text evidence="3">Belongs to the SelA family.</text>
</comment>
<accession>A0A1I6L639</accession>
<feature type="region of interest" description="Disordered" evidence="5">
    <location>
        <begin position="420"/>
        <end position="439"/>
    </location>
</feature>